<reference evidence="1 2" key="1">
    <citation type="submission" date="2018-07" db="EMBL/GenBank/DDBJ databases">
        <title>The draft genome of Phyllobacterium salinisoli.</title>
        <authorList>
            <person name="Liu L."/>
            <person name="Li L."/>
            <person name="Zhang X."/>
            <person name="Liang L."/>
        </authorList>
    </citation>
    <scope>NUCLEOTIDE SEQUENCE [LARGE SCALE GENOMIC DNA]</scope>
    <source>
        <strain evidence="1 2">LLAN61</strain>
    </source>
</reference>
<gene>
    <name evidence="1" type="ORF">DUT91_23565</name>
</gene>
<sequence length="136" mass="14320">MMRSLRPFLILLIALAFSVTGTSWSIASGSVAPGAGENHHALSAASLSSGQHEHGNRDFTQNTVCQKAESACAAQKQHNDLTGSCCAMACHTAIPTLGCDIVVLVFARIVERPLLEAGIEEAPATRLDRPPRSLGI</sequence>
<organism evidence="1 2">
    <name type="scientific">Phyllobacterium salinisoli</name>
    <dbReference type="NCBI Taxonomy" id="1899321"/>
    <lineage>
        <taxon>Bacteria</taxon>
        <taxon>Pseudomonadati</taxon>
        <taxon>Pseudomonadota</taxon>
        <taxon>Alphaproteobacteria</taxon>
        <taxon>Hyphomicrobiales</taxon>
        <taxon>Phyllobacteriaceae</taxon>
        <taxon>Phyllobacterium</taxon>
    </lineage>
</organism>
<name>A0A368JWI6_9HYPH</name>
<dbReference type="EMBL" id="QOZG01000029">
    <property type="protein sequence ID" value="RCS21517.1"/>
    <property type="molecule type" value="Genomic_DNA"/>
</dbReference>
<protein>
    <recommendedName>
        <fullName evidence="3">CopL family metal-binding regulatory protein</fullName>
    </recommendedName>
</protein>
<proteinExistence type="predicted"/>
<comment type="caution">
    <text evidence="1">The sequence shown here is derived from an EMBL/GenBank/DDBJ whole genome shotgun (WGS) entry which is preliminary data.</text>
</comment>
<dbReference type="Proteomes" id="UP000253420">
    <property type="component" value="Unassembled WGS sequence"/>
</dbReference>
<keyword evidence="2" id="KW-1185">Reference proteome</keyword>
<evidence type="ECO:0000313" key="1">
    <source>
        <dbReference type="EMBL" id="RCS21517.1"/>
    </source>
</evidence>
<evidence type="ECO:0000313" key="2">
    <source>
        <dbReference type="Proteomes" id="UP000253420"/>
    </source>
</evidence>
<evidence type="ECO:0008006" key="3">
    <source>
        <dbReference type="Google" id="ProtNLM"/>
    </source>
</evidence>
<dbReference type="AlphaFoldDB" id="A0A368JWI6"/>
<accession>A0A368JWI6</accession>